<proteinExistence type="predicted"/>
<protein>
    <submittedName>
        <fullName evidence="1">Uncharacterized protein</fullName>
    </submittedName>
</protein>
<sequence length="302" mass="33507">DGDGIVEPLELGLQEWENGRLTNIMCGAYIYCQLSGPIPENINELTEIEQLRLEYNYFSDYIPEEICDLGVNYGDYLSFDITGNYLCPPYPECIEDYVGEQDTTNCGGLGSVTVDYLSDWNLVGLPLEVEDASYNILFPESIEGTLYSFNDGYISETYLDQGKGYWLRFDSAGSFTITGVPINELTISLNEGWNLISGISFLVDVNAIYDPDQLIIPGTVYGFGFGYTTAETIEPGYGYWLRSVGEGEVFLSSGPSLVAQTISDCDFQYPDPSLNLEVNGNTMALTMIHPELNCCLEPVWDG</sequence>
<name>A0A382TCM3_9ZZZZ</name>
<organism evidence="1">
    <name type="scientific">marine metagenome</name>
    <dbReference type="NCBI Taxonomy" id="408172"/>
    <lineage>
        <taxon>unclassified sequences</taxon>
        <taxon>metagenomes</taxon>
        <taxon>ecological metagenomes</taxon>
    </lineage>
</organism>
<dbReference type="Gene3D" id="3.80.10.10">
    <property type="entry name" value="Ribonuclease Inhibitor"/>
    <property type="match status" value="1"/>
</dbReference>
<dbReference type="EMBL" id="UINC01135554">
    <property type="protein sequence ID" value="SVD19773.1"/>
    <property type="molecule type" value="Genomic_DNA"/>
</dbReference>
<accession>A0A382TCM3</accession>
<feature type="non-terminal residue" evidence="1">
    <location>
        <position position="302"/>
    </location>
</feature>
<reference evidence="1" key="1">
    <citation type="submission" date="2018-05" db="EMBL/GenBank/DDBJ databases">
        <authorList>
            <person name="Lanie J.A."/>
            <person name="Ng W.-L."/>
            <person name="Kazmierczak K.M."/>
            <person name="Andrzejewski T.M."/>
            <person name="Davidsen T.M."/>
            <person name="Wayne K.J."/>
            <person name="Tettelin H."/>
            <person name="Glass J.I."/>
            <person name="Rusch D."/>
            <person name="Podicherti R."/>
            <person name="Tsui H.-C.T."/>
            <person name="Winkler M.E."/>
        </authorList>
    </citation>
    <scope>NUCLEOTIDE SEQUENCE</scope>
</reference>
<dbReference type="AlphaFoldDB" id="A0A382TCM3"/>
<dbReference type="InterPro" id="IPR032675">
    <property type="entry name" value="LRR_dom_sf"/>
</dbReference>
<dbReference type="SUPFAM" id="SSF52047">
    <property type="entry name" value="RNI-like"/>
    <property type="match status" value="1"/>
</dbReference>
<gene>
    <name evidence="1" type="ORF">METZ01_LOCUS372627</name>
</gene>
<evidence type="ECO:0000313" key="1">
    <source>
        <dbReference type="EMBL" id="SVD19773.1"/>
    </source>
</evidence>
<feature type="non-terminal residue" evidence="1">
    <location>
        <position position="1"/>
    </location>
</feature>